<dbReference type="NCBIfam" id="TIGR01979">
    <property type="entry name" value="sufS"/>
    <property type="match status" value="1"/>
</dbReference>
<organism evidence="10 11">
    <name type="scientific">Vibrio aestuarianus</name>
    <dbReference type="NCBI Taxonomy" id="28171"/>
    <lineage>
        <taxon>Bacteria</taxon>
        <taxon>Pseudomonadati</taxon>
        <taxon>Pseudomonadota</taxon>
        <taxon>Gammaproteobacteria</taxon>
        <taxon>Vibrionales</taxon>
        <taxon>Vibrionaceae</taxon>
        <taxon>Vibrio</taxon>
    </lineage>
</organism>
<sequence length="403" mass="43859">MFDVQTIREQFPALKQSVNGETLVYLDSAATTQKPQIVIDTLTHYYSAQNANVHRGSHSLTAQATSQFEAARDSVAQFIGAQSSKEIIWTRGATEALNLIAQTYARNTLQVGDEILVSEMEHHANIVPWQIVAQQTGAKVVKVPMTADCQFDQHAFNKLLTNKTKIVAIAQVTNVTGTYQPIEAVIEQAHQVGAIVVVDGAQGIVHESVNMAQLQADFYVFSGHKLYAPAGIGVLYGKLSLLESMPPWHGGGKMVEKVSFDGTTYSDLPGKFEAGTPNVAGAIALAKAIEWYQGCDREAVEAHLHHLQALTYQALQQLDDIRVVGYQPHASVISFVMEGVHHQDIATLLDQQGIALRAGHHCAHPLMDALGLTGTVRISFGVYNNEQDVEKLITALTKAVDML</sequence>
<dbReference type="Gene3D" id="3.90.1150.10">
    <property type="entry name" value="Aspartate Aminotransferase, domain 1"/>
    <property type="match status" value="1"/>
</dbReference>
<dbReference type="EMBL" id="JAKNAX010000003">
    <property type="protein sequence ID" value="MDE1345154.1"/>
    <property type="molecule type" value="Genomic_DNA"/>
</dbReference>
<evidence type="ECO:0000256" key="1">
    <source>
        <dbReference type="ARBA" id="ARBA00001933"/>
    </source>
</evidence>
<gene>
    <name evidence="10" type="primary">csdA</name>
    <name evidence="10" type="ORF">L9X51_01690</name>
</gene>
<dbReference type="PANTHER" id="PTHR43586">
    <property type="entry name" value="CYSTEINE DESULFURASE"/>
    <property type="match status" value="1"/>
</dbReference>
<keyword evidence="6 10" id="KW-0808">Transferase</keyword>
<dbReference type="GO" id="GO:0006534">
    <property type="term" value="P:cysteine metabolic process"/>
    <property type="evidence" value="ECO:0007669"/>
    <property type="project" value="InterPro"/>
</dbReference>
<dbReference type="PIRSF" id="PIRSF005572">
    <property type="entry name" value="NifS"/>
    <property type="match status" value="1"/>
</dbReference>
<evidence type="ECO:0000256" key="7">
    <source>
        <dbReference type="ARBA" id="ARBA00022898"/>
    </source>
</evidence>
<dbReference type="InterPro" id="IPR016454">
    <property type="entry name" value="Cysteine_dSase"/>
</dbReference>
<protein>
    <recommendedName>
        <fullName evidence="5">Probable cysteine desulfurase</fullName>
        <ecNumber evidence="4">2.8.1.7</ecNumber>
    </recommendedName>
</protein>
<dbReference type="Pfam" id="PF00266">
    <property type="entry name" value="Aminotran_5"/>
    <property type="match status" value="1"/>
</dbReference>
<dbReference type="InterPro" id="IPR015424">
    <property type="entry name" value="PyrdxlP-dep_Trfase"/>
</dbReference>
<dbReference type="PANTHER" id="PTHR43586:SF8">
    <property type="entry name" value="CYSTEINE DESULFURASE 1, CHLOROPLASTIC"/>
    <property type="match status" value="1"/>
</dbReference>
<dbReference type="InterPro" id="IPR015421">
    <property type="entry name" value="PyrdxlP-dep_Trfase_major"/>
</dbReference>
<evidence type="ECO:0000256" key="8">
    <source>
        <dbReference type="ARBA" id="ARBA00050776"/>
    </source>
</evidence>
<comment type="caution">
    <text evidence="10">The sequence shown here is derived from an EMBL/GenBank/DDBJ whole genome shotgun (WGS) entry which is preliminary data.</text>
</comment>
<evidence type="ECO:0000313" key="11">
    <source>
        <dbReference type="Proteomes" id="UP001140978"/>
    </source>
</evidence>
<dbReference type="RefSeq" id="WP_274675890.1">
    <property type="nucleotide sequence ID" value="NZ_JAKNAX010000003.1"/>
</dbReference>
<dbReference type="NCBIfam" id="TIGR03392">
    <property type="entry name" value="FeS_syn_CsdA"/>
    <property type="match status" value="1"/>
</dbReference>
<evidence type="ECO:0000259" key="9">
    <source>
        <dbReference type="Pfam" id="PF00266"/>
    </source>
</evidence>
<comment type="similarity">
    <text evidence="3">Belongs to the class-V pyridoxal-phosphate-dependent aminotransferase family. Csd subfamily.</text>
</comment>
<comment type="cofactor">
    <cofactor evidence="1">
        <name>pyridoxal 5'-phosphate</name>
        <dbReference type="ChEBI" id="CHEBI:597326"/>
    </cofactor>
</comment>
<evidence type="ECO:0000256" key="2">
    <source>
        <dbReference type="ARBA" id="ARBA00002824"/>
    </source>
</evidence>
<dbReference type="EC" id="2.8.1.7" evidence="4"/>
<dbReference type="GO" id="GO:0031071">
    <property type="term" value="F:cysteine desulfurase activity"/>
    <property type="evidence" value="ECO:0007669"/>
    <property type="project" value="UniProtKB-EC"/>
</dbReference>
<evidence type="ECO:0000256" key="5">
    <source>
        <dbReference type="ARBA" id="ARBA00021850"/>
    </source>
</evidence>
<dbReference type="InterPro" id="IPR000192">
    <property type="entry name" value="Aminotrans_V_dom"/>
</dbReference>
<feature type="domain" description="Aminotransferase class V" evidence="9">
    <location>
        <begin position="24"/>
        <end position="392"/>
    </location>
</feature>
<keyword evidence="7" id="KW-0663">Pyridoxal phosphate</keyword>
<dbReference type="GO" id="GO:0016226">
    <property type="term" value="P:iron-sulfur cluster assembly"/>
    <property type="evidence" value="ECO:0007669"/>
    <property type="project" value="InterPro"/>
</dbReference>
<dbReference type="SUPFAM" id="SSF53383">
    <property type="entry name" value="PLP-dependent transferases"/>
    <property type="match status" value="1"/>
</dbReference>
<reference evidence="10" key="1">
    <citation type="submission" date="2022-02" db="EMBL/GenBank/DDBJ databases">
        <title>Emergence and expansion in Europe of a Vibrio aestuarianus clonal complex pathogenic for oysters.</title>
        <authorList>
            <person name="Mesnil A."/>
            <person name="Travers M.-A."/>
        </authorList>
    </citation>
    <scope>NUCLEOTIDE SEQUENCE</scope>
    <source>
        <strain evidence="10">19_064_15T1</strain>
    </source>
</reference>
<comment type="catalytic activity">
    <reaction evidence="8">
        <text>(sulfur carrier)-H + L-cysteine = (sulfur carrier)-SH + L-alanine</text>
        <dbReference type="Rhea" id="RHEA:43892"/>
        <dbReference type="Rhea" id="RHEA-COMP:14737"/>
        <dbReference type="Rhea" id="RHEA-COMP:14739"/>
        <dbReference type="ChEBI" id="CHEBI:29917"/>
        <dbReference type="ChEBI" id="CHEBI:35235"/>
        <dbReference type="ChEBI" id="CHEBI:57972"/>
        <dbReference type="ChEBI" id="CHEBI:64428"/>
        <dbReference type="EC" id="2.8.1.7"/>
    </reaction>
</comment>
<dbReference type="InterPro" id="IPR010970">
    <property type="entry name" value="Cys_dSase_SufS"/>
</dbReference>
<dbReference type="Proteomes" id="UP001140978">
    <property type="component" value="Unassembled WGS sequence"/>
</dbReference>
<dbReference type="GO" id="GO:0030170">
    <property type="term" value="F:pyridoxal phosphate binding"/>
    <property type="evidence" value="ECO:0007669"/>
    <property type="project" value="InterPro"/>
</dbReference>
<evidence type="ECO:0000256" key="4">
    <source>
        <dbReference type="ARBA" id="ARBA00012239"/>
    </source>
</evidence>
<dbReference type="AlphaFoldDB" id="A0A9X4F6T2"/>
<name>A0A9X4F6T2_9VIBR</name>
<proteinExistence type="inferred from homology"/>
<dbReference type="Gene3D" id="3.40.640.10">
    <property type="entry name" value="Type I PLP-dependent aspartate aminotransferase-like (Major domain)"/>
    <property type="match status" value="1"/>
</dbReference>
<evidence type="ECO:0000313" key="10">
    <source>
        <dbReference type="EMBL" id="MDE1345154.1"/>
    </source>
</evidence>
<dbReference type="InterPro" id="IPR022471">
    <property type="entry name" value="Cys_desulphurase_CdsA"/>
</dbReference>
<comment type="function">
    <text evidence="2">Catalyzes the removal of elemental sulfur and selenium atoms from L-cysteine, L-cystine, L-selenocysteine, and L-selenocystine to produce L-alanine.</text>
</comment>
<dbReference type="InterPro" id="IPR015422">
    <property type="entry name" value="PyrdxlP-dep_Trfase_small"/>
</dbReference>
<evidence type="ECO:0000256" key="6">
    <source>
        <dbReference type="ARBA" id="ARBA00022679"/>
    </source>
</evidence>
<dbReference type="CDD" id="cd06453">
    <property type="entry name" value="SufS_like"/>
    <property type="match status" value="1"/>
</dbReference>
<accession>A0A9X4F6T2</accession>
<evidence type="ECO:0000256" key="3">
    <source>
        <dbReference type="ARBA" id="ARBA00010447"/>
    </source>
</evidence>